<dbReference type="AlphaFoldDB" id="A0A0L0TCM1"/>
<gene>
    <name evidence="1" type="ORF">AMAG_16779</name>
</gene>
<organism evidence="1 2">
    <name type="scientific">Allomyces macrogynus (strain ATCC 38327)</name>
    <name type="common">Allomyces javanicus var. macrogynus</name>
    <dbReference type="NCBI Taxonomy" id="578462"/>
    <lineage>
        <taxon>Eukaryota</taxon>
        <taxon>Fungi</taxon>
        <taxon>Fungi incertae sedis</taxon>
        <taxon>Blastocladiomycota</taxon>
        <taxon>Blastocladiomycetes</taxon>
        <taxon>Blastocladiales</taxon>
        <taxon>Blastocladiaceae</taxon>
        <taxon>Allomyces</taxon>
    </lineage>
</organism>
<reference evidence="1 2" key="1">
    <citation type="submission" date="2009-11" db="EMBL/GenBank/DDBJ databases">
        <title>Annotation of Allomyces macrogynus ATCC 38327.</title>
        <authorList>
            <consortium name="The Broad Institute Genome Sequencing Platform"/>
            <person name="Russ C."/>
            <person name="Cuomo C."/>
            <person name="Burger G."/>
            <person name="Gray M.W."/>
            <person name="Holland P.W.H."/>
            <person name="King N."/>
            <person name="Lang F.B.F."/>
            <person name="Roger A.J."/>
            <person name="Ruiz-Trillo I."/>
            <person name="Young S.K."/>
            <person name="Zeng Q."/>
            <person name="Gargeya S."/>
            <person name="Fitzgerald M."/>
            <person name="Haas B."/>
            <person name="Abouelleil A."/>
            <person name="Alvarado L."/>
            <person name="Arachchi H.M."/>
            <person name="Berlin A."/>
            <person name="Chapman S.B."/>
            <person name="Gearin G."/>
            <person name="Goldberg J."/>
            <person name="Griggs A."/>
            <person name="Gujja S."/>
            <person name="Hansen M."/>
            <person name="Heiman D."/>
            <person name="Howarth C."/>
            <person name="Larimer J."/>
            <person name="Lui A."/>
            <person name="MacDonald P.J.P."/>
            <person name="McCowen C."/>
            <person name="Montmayeur A."/>
            <person name="Murphy C."/>
            <person name="Neiman D."/>
            <person name="Pearson M."/>
            <person name="Priest M."/>
            <person name="Roberts A."/>
            <person name="Saif S."/>
            <person name="Shea T."/>
            <person name="Sisk P."/>
            <person name="Stolte C."/>
            <person name="Sykes S."/>
            <person name="Wortman J."/>
            <person name="Nusbaum C."/>
            <person name="Birren B."/>
        </authorList>
    </citation>
    <scope>NUCLEOTIDE SEQUENCE [LARGE SCALE GENOMIC DNA]</scope>
    <source>
        <strain evidence="1 2">ATCC 38327</strain>
    </source>
</reference>
<dbReference type="SUPFAM" id="SSF52047">
    <property type="entry name" value="RNI-like"/>
    <property type="match status" value="1"/>
</dbReference>
<reference evidence="2" key="2">
    <citation type="submission" date="2009-11" db="EMBL/GenBank/DDBJ databases">
        <title>The Genome Sequence of Allomyces macrogynus strain ATCC 38327.</title>
        <authorList>
            <consortium name="The Broad Institute Genome Sequencing Platform"/>
            <person name="Russ C."/>
            <person name="Cuomo C."/>
            <person name="Shea T."/>
            <person name="Young S.K."/>
            <person name="Zeng Q."/>
            <person name="Koehrsen M."/>
            <person name="Haas B."/>
            <person name="Borodovsky M."/>
            <person name="Guigo R."/>
            <person name="Alvarado L."/>
            <person name="Berlin A."/>
            <person name="Borenstein D."/>
            <person name="Chen Z."/>
            <person name="Engels R."/>
            <person name="Freedman E."/>
            <person name="Gellesch M."/>
            <person name="Goldberg J."/>
            <person name="Griggs A."/>
            <person name="Gujja S."/>
            <person name="Heiman D."/>
            <person name="Hepburn T."/>
            <person name="Howarth C."/>
            <person name="Jen D."/>
            <person name="Larson L."/>
            <person name="Lewis B."/>
            <person name="Mehta T."/>
            <person name="Park D."/>
            <person name="Pearson M."/>
            <person name="Roberts A."/>
            <person name="Saif S."/>
            <person name="Shenoy N."/>
            <person name="Sisk P."/>
            <person name="Stolte C."/>
            <person name="Sykes S."/>
            <person name="Walk T."/>
            <person name="White J."/>
            <person name="Yandava C."/>
            <person name="Burger G."/>
            <person name="Gray M.W."/>
            <person name="Holland P.W.H."/>
            <person name="King N."/>
            <person name="Lang F.B.F."/>
            <person name="Roger A.J."/>
            <person name="Ruiz-Trillo I."/>
            <person name="Lander E."/>
            <person name="Nusbaum C."/>
        </authorList>
    </citation>
    <scope>NUCLEOTIDE SEQUENCE [LARGE SCALE GENOMIC DNA]</scope>
    <source>
        <strain evidence="2">ATCC 38327</strain>
    </source>
</reference>
<dbReference type="Proteomes" id="UP000054350">
    <property type="component" value="Unassembled WGS sequence"/>
</dbReference>
<evidence type="ECO:0008006" key="3">
    <source>
        <dbReference type="Google" id="ProtNLM"/>
    </source>
</evidence>
<keyword evidence="2" id="KW-1185">Reference proteome</keyword>
<evidence type="ECO:0000313" key="2">
    <source>
        <dbReference type="Proteomes" id="UP000054350"/>
    </source>
</evidence>
<protein>
    <recommendedName>
        <fullName evidence="3">F-box domain-containing protein</fullName>
    </recommendedName>
</protein>
<proteinExistence type="predicted"/>
<dbReference type="EMBL" id="GG745378">
    <property type="protein sequence ID" value="KNE72289.1"/>
    <property type="molecule type" value="Genomic_DNA"/>
</dbReference>
<dbReference type="InterPro" id="IPR032675">
    <property type="entry name" value="LRR_dom_sf"/>
</dbReference>
<name>A0A0L0TCM1_ALLM3</name>
<evidence type="ECO:0000313" key="1">
    <source>
        <dbReference type="EMBL" id="KNE72289.1"/>
    </source>
</evidence>
<dbReference type="VEuPathDB" id="FungiDB:AMAG_16779"/>
<dbReference type="Gene3D" id="3.80.10.10">
    <property type="entry name" value="Ribonuclease Inhibitor"/>
    <property type="match status" value="1"/>
</dbReference>
<sequence length="485" mass="52602">MSQCSNLPLLPVNLDALPEVVLNELLLQLANADRIALLELARASPALYTSAVMVAIRTASTTWFQLCNDTNGRVWCDMGSGAVGHLGYLERRDGRPPAVYLVTSKNNFPFTMAAGSRSWPPVIGPIAPHRLRNLYLTKGTAALVPLTLPFVRHLLCDLILSPTTALHLLNTICELNGIPRLVSTIGVDIFHDDQETPAGVDLFAQVSALTAASSAQDIQLCVQCPLDSVQTSMNGIMIFLLTGLPQHSLVSLNVSGLDDDDMVMPPNVADSVTVPWPKTLQSLTLNLGQGGGFGRIVTRLLMNLPPGLTELELSDIEVQDAGIRNRFMVALTPALTSLTISLAKGVQVHEGLHIIIEALVAKCPTLRKLHIQSHFSTVHDSDLLLLARESIPRLGNLPIVDLGLESWGFSPSKASADLLVAVGTALPCLRVLDLLHSDKICLDQVLLLVRALPHLIRLKVQARVGMHEFAFDLQRERPKLALETF</sequence>
<accession>A0A0L0TCM1</accession>